<evidence type="ECO:0000256" key="1">
    <source>
        <dbReference type="ARBA" id="ARBA00023015"/>
    </source>
</evidence>
<dbReference type="PANTHER" id="PTHR30154">
    <property type="entry name" value="LEUCINE-RESPONSIVE REGULATORY PROTEIN"/>
    <property type="match status" value="1"/>
</dbReference>
<sequence length="142" mass="15972">MDMFSIDDTDHKILQCLLEDATRSNKEIGLKVHLTGQAVGARIRKLEDWGIIEGRTLKWNPEKLGLTVHAMVTVFLKSQNAHGDLQTFASSDSRVLEAHRVSGEGCYWLRVQVGDNEELNAFLDDLLKYGNYKVSLSIGKIK</sequence>
<organism evidence="5 6">
    <name type="scientific">Paenibacillus chitinolyticus</name>
    <dbReference type="NCBI Taxonomy" id="79263"/>
    <lineage>
        <taxon>Bacteria</taxon>
        <taxon>Bacillati</taxon>
        <taxon>Bacillota</taxon>
        <taxon>Bacilli</taxon>
        <taxon>Bacillales</taxon>
        <taxon>Paenibacillaceae</taxon>
        <taxon>Paenibacillus</taxon>
    </lineage>
</organism>
<evidence type="ECO:0000313" key="6">
    <source>
        <dbReference type="Proteomes" id="UP001527202"/>
    </source>
</evidence>
<evidence type="ECO:0000259" key="4">
    <source>
        <dbReference type="PROSITE" id="PS50956"/>
    </source>
</evidence>
<evidence type="ECO:0000256" key="2">
    <source>
        <dbReference type="ARBA" id="ARBA00023125"/>
    </source>
</evidence>
<dbReference type="InterPro" id="IPR000485">
    <property type="entry name" value="AsnC-type_HTH_dom"/>
</dbReference>
<comment type="caution">
    <text evidence="5">The sequence shown here is derived from an EMBL/GenBank/DDBJ whole genome shotgun (WGS) entry which is preliminary data.</text>
</comment>
<dbReference type="Pfam" id="PF13404">
    <property type="entry name" value="HTH_AsnC-type"/>
    <property type="match status" value="1"/>
</dbReference>
<dbReference type="SUPFAM" id="SSF54909">
    <property type="entry name" value="Dimeric alpha+beta barrel"/>
    <property type="match status" value="1"/>
</dbReference>
<dbReference type="Gene3D" id="1.10.10.10">
    <property type="entry name" value="Winged helix-like DNA-binding domain superfamily/Winged helix DNA-binding domain"/>
    <property type="match status" value="1"/>
</dbReference>
<dbReference type="InterPro" id="IPR011008">
    <property type="entry name" value="Dimeric_a/b-barrel"/>
</dbReference>
<keyword evidence="2" id="KW-0238">DNA-binding</keyword>
<dbReference type="PRINTS" id="PR00033">
    <property type="entry name" value="HTHASNC"/>
</dbReference>
<dbReference type="PROSITE" id="PS50956">
    <property type="entry name" value="HTH_ASNC_2"/>
    <property type="match status" value="1"/>
</dbReference>
<dbReference type="Gene3D" id="3.30.70.920">
    <property type="match status" value="1"/>
</dbReference>
<name>A0ABT4FN58_9BACL</name>
<dbReference type="InterPro" id="IPR019887">
    <property type="entry name" value="Tscrpt_reg_AsnC/Lrp_C"/>
</dbReference>
<protein>
    <submittedName>
        <fullName evidence="5">Lrp/AsnC family transcriptional regulator</fullName>
    </submittedName>
</protein>
<dbReference type="InterPro" id="IPR019888">
    <property type="entry name" value="Tscrpt_reg_AsnC-like"/>
</dbReference>
<keyword evidence="1" id="KW-0805">Transcription regulation</keyword>
<evidence type="ECO:0000256" key="3">
    <source>
        <dbReference type="ARBA" id="ARBA00023163"/>
    </source>
</evidence>
<reference evidence="5 6" key="1">
    <citation type="submission" date="2022-05" db="EMBL/GenBank/DDBJ databases">
        <title>Genome Sequencing of Bee-Associated Microbes.</title>
        <authorList>
            <person name="Dunlap C."/>
        </authorList>
    </citation>
    <scope>NUCLEOTIDE SEQUENCE [LARGE SCALE GENOMIC DNA]</scope>
    <source>
        <strain evidence="5 6">NRRL B-23120</strain>
    </source>
</reference>
<keyword evidence="3" id="KW-0804">Transcription</keyword>
<feature type="domain" description="HTH asnC-type" evidence="4">
    <location>
        <begin position="6"/>
        <end position="67"/>
    </location>
</feature>
<keyword evidence="6" id="KW-1185">Reference proteome</keyword>
<dbReference type="Proteomes" id="UP001527202">
    <property type="component" value="Unassembled WGS sequence"/>
</dbReference>
<dbReference type="EMBL" id="JAMDMJ010000034">
    <property type="protein sequence ID" value="MCY9598734.1"/>
    <property type="molecule type" value="Genomic_DNA"/>
</dbReference>
<dbReference type="SUPFAM" id="SSF46785">
    <property type="entry name" value="Winged helix' DNA-binding domain"/>
    <property type="match status" value="1"/>
</dbReference>
<dbReference type="InterPro" id="IPR036388">
    <property type="entry name" value="WH-like_DNA-bd_sf"/>
</dbReference>
<gene>
    <name evidence="5" type="ORF">M5X16_23545</name>
</gene>
<accession>A0ABT4FN58</accession>
<dbReference type="PANTHER" id="PTHR30154:SF55">
    <property type="entry name" value="HTH-TYPE TRANSCRIPTIONAL REGULATOR LRPB"/>
    <property type="match status" value="1"/>
</dbReference>
<dbReference type="InterPro" id="IPR036390">
    <property type="entry name" value="WH_DNA-bd_sf"/>
</dbReference>
<dbReference type="SMART" id="SM00344">
    <property type="entry name" value="HTH_ASNC"/>
    <property type="match status" value="1"/>
</dbReference>
<dbReference type="Pfam" id="PF01037">
    <property type="entry name" value="AsnC_trans_reg"/>
    <property type="match status" value="1"/>
</dbReference>
<evidence type="ECO:0000313" key="5">
    <source>
        <dbReference type="EMBL" id="MCY9598734.1"/>
    </source>
</evidence>
<proteinExistence type="predicted"/>